<evidence type="ECO:0000259" key="9">
    <source>
        <dbReference type="Pfam" id="PF14850"/>
    </source>
</evidence>
<dbReference type="PANTHER" id="PTHR42862">
    <property type="entry name" value="DELTA-1-PYRROLINE-5-CARBOXYLATE DEHYDROGENASE 1, ISOFORM A-RELATED"/>
    <property type="match status" value="1"/>
</dbReference>
<comment type="similarity">
    <text evidence="5">In the C-terminal section; belongs to the aldehyde dehydrogenase family.</text>
</comment>
<dbReference type="InterPro" id="IPR025703">
    <property type="entry name" value="Bifunct_PutA"/>
</dbReference>
<comment type="caution">
    <text evidence="10">The sequence shown here is derived from an EMBL/GenBank/DDBJ whole genome shotgun (WGS) entry which is preliminary data.</text>
</comment>
<dbReference type="Proteomes" id="UP000469949">
    <property type="component" value="Unassembled WGS sequence"/>
</dbReference>
<dbReference type="Gene3D" id="1.20.5.460">
    <property type="entry name" value="Single helix bin"/>
    <property type="match status" value="1"/>
</dbReference>
<comment type="catalytic activity">
    <reaction evidence="4 5">
        <text>L-glutamate 5-semialdehyde + NAD(+) + H2O = L-glutamate + NADH + 2 H(+)</text>
        <dbReference type="Rhea" id="RHEA:30235"/>
        <dbReference type="ChEBI" id="CHEBI:15377"/>
        <dbReference type="ChEBI" id="CHEBI:15378"/>
        <dbReference type="ChEBI" id="CHEBI:29985"/>
        <dbReference type="ChEBI" id="CHEBI:57540"/>
        <dbReference type="ChEBI" id="CHEBI:57945"/>
        <dbReference type="ChEBI" id="CHEBI:58066"/>
        <dbReference type="EC" id="1.2.1.88"/>
    </reaction>
</comment>
<evidence type="ECO:0000259" key="7">
    <source>
        <dbReference type="Pfam" id="PF00171"/>
    </source>
</evidence>
<dbReference type="FunFam" id="3.40.309.10:FF:000005">
    <property type="entry name" value="1-pyrroline-5-carboxylate dehydrogenase 1"/>
    <property type="match status" value="1"/>
</dbReference>
<dbReference type="InterPro" id="IPR016162">
    <property type="entry name" value="Ald_DH_N"/>
</dbReference>
<keyword evidence="3 5" id="KW-0520">NAD</keyword>
<dbReference type="SUPFAM" id="SSF81935">
    <property type="entry name" value="N-terminal domain of bifunctional PutA protein"/>
    <property type="match status" value="1"/>
</dbReference>
<dbReference type="GO" id="GO:0003842">
    <property type="term" value="F:L-glutamate gamma-semialdehyde dehydrogenase activity"/>
    <property type="evidence" value="ECO:0007669"/>
    <property type="project" value="UniProtKB-UniRule"/>
</dbReference>
<dbReference type="InterPro" id="IPR016163">
    <property type="entry name" value="Ald_DH_C"/>
</dbReference>
<evidence type="ECO:0000259" key="8">
    <source>
        <dbReference type="Pfam" id="PF01619"/>
    </source>
</evidence>
<dbReference type="NCBIfam" id="TIGR01238">
    <property type="entry name" value="D1pyr5carbox3"/>
    <property type="match status" value="1"/>
</dbReference>
<dbReference type="AlphaFoldDB" id="A0A833N458"/>
<dbReference type="GO" id="GO:0010133">
    <property type="term" value="P:L-proline catabolic process to L-glutamate"/>
    <property type="evidence" value="ECO:0007669"/>
    <property type="project" value="UniProtKB-UniRule"/>
</dbReference>
<comment type="pathway">
    <text evidence="1 5">Amino-acid degradation; L-proline degradation into L-glutamate; L-glutamate from L-proline: step 2/2.</text>
</comment>
<dbReference type="InterPro" id="IPR016161">
    <property type="entry name" value="Ald_DH/histidinol_DH"/>
</dbReference>
<keyword evidence="5" id="KW-0805">Transcription regulation</keyword>
<evidence type="ECO:0000256" key="5">
    <source>
        <dbReference type="PIRNR" id="PIRNR000197"/>
    </source>
</evidence>
<feature type="domain" description="Proline dehydrogenase PutA" evidence="9">
    <location>
        <begin position="81"/>
        <end position="190"/>
    </location>
</feature>
<comment type="function">
    <text evidence="5">Oxidizes proline to glutamate for use as a carbon and nitrogen source.</text>
</comment>
<keyword evidence="5" id="KW-0804">Transcription</keyword>
<accession>A0A833N458</accession>
<name>A0A833N458_9HYPH</name>
<dbReference type="Gene3D" id="3.40.605.10">
    <property type="entry name" value="Aldehyde Dehydrogenase, Chain A, domain 1"/>
    <property type="match status" value="1"/>
</dbReference>
<dbReference type="SUPFAM" id="SSF51730">
    <property type="entry name" value="FAD-linked oxidoreductase"/>
    <property type="match status" value="1"/>
</dbReference>
<feature type="domain" description="Aldehyde dehydrogenase" evidence="7">
    <location>
        <begin position="585"/>
        <end position="1035"/>
    </location>
</feature>
<gene>
    <name evidence="10" type="ORF">F8B43_0156</name>
</gene>
<keyword evidence="2 5" id="KW-0560">Oxidoreductase</keyword>
<comment type="cofactor">
    <cofactor evidence="5">
        <name>FAD</name>
        <dbReference type="ChEBI" id="CHEBI:57692"/>
    </cofactor>
</comment>
<dbReference type="InterPro" id="IPR016160">
    <property type="entry name" value="Ald_DH_CS_CYS"/>
</dbReference>
<dbReference type="GO" id="GO:0003677">
    <property type="term" value="F:DNA binding"/>
    <property type="evidence" value="ECO:0007669"/>
    <property type="project" value="UniProtKB-KW"/>
</dbReference>
<dbReference type="SUPFAM" id="SSF53720">
    <property type="entry name" value="ALDH-like"/>
    <property type="match status" value="1"/>
</dbReference>
<dbReference type="GO" id="GO:0003700">
    <property type="term" value="F:DNA-binding transcription factor activity"/>
    <property type="evidence" value="ECO:0007669"/>
    <property type="project" value="InterPro"/>
</dbReference>
<dbReference type="GO" id="GO:0004657">
    <property type="term" value="F:proline dehydrogenase activity"/>
    <property type="evidence" value="ECO:0007669"/>
    <property type="project" value="UniProtKB-UniRule"/>
</dbReference>
<evidence type="ECO:0000313" key="10">
    <source>
        <dbReference type="EMBL" id="KAB7787703.1"/>
    </source>
</evidence>
<comment type="catalytic activity">
    <reaction evidence="5">
        <text>L-proline + a quinone = (S)-1-pyrroline-5-carboxylate + a quinol + H(+)</text>
        <dbReference type="Rhea" id="RHEA:23784"/>
        <dbReference type="ChEBI" id="CHEBI:15378"/>
        <dbReference type="ChEBI" id="CHEBI:17388"/>
        <dbReference type="ChEBI" id="CHEBI:24646"/>
        <dbReference type="ChEBI" id="CHEBI:60039"/>
        <dbReference type="ChEBI" id="CHEBI:132124"/>
        <dbReference type="EC" id="1.5.5.2"/>
    </reaction>
</comment>
<dbReference type="InterPro" id="IPR024089">
    <property type="entry name" value="PRODH_PutA_dom_I/II"/>
</dbReference>
<dbReference type="Pfam" id="PF01619">
    <property type="entry name" value="Pro_dh"/>
    <property type="match status" value="1"/>
</dbReference>
<dbReference type="InterPro" id="IPR024082">
    <property type="entry name" value="PRODH_PutA_dom_II"/>
</dbReference>
<dbReference type="EC" id="1.5.5.2" evidence="5"/>
<evidence type="ECO:0000256" key="2">
    <source>
        <dbReference type="ARBA" id="ARBA00023002"/>
    </source>
</evidence>
<protein>
    <recommendedName>
        <fullName evidence="5">Bifunctional protein PutA</fullName>
    </recommendedName>
    <domain>
        <recommendedName>
            <fullName evidence="5">Proline dehydrogenase</fullName>
            <ecNumber evidence="5">1.5.5.2</ecNumber>
        </recommendedName>
        <alternativeName>
            <fullName evidence="5">Proline oxidase</fullName>
        </alternativeName>
    </domain>
    <domain>
        <recommendedName>
            <fullName evidence="5">Delta-1-pyrroline-5-carboxylate dehydrogenase</fullName>
            <shortName evidence="5">P5C dehydrogenase</shortName>
            <ecNumber evidence="5">1.2.1.88</ecNumber>
        </recommendedName>
        <alternativeName>
            <fullName evidence="5">L-glutamate gamma-semialdehyde dehydrogenase</fullName>
        </alternativeName>
    </domain>
</protein>
<dbReference type="InterPro" id="IPR050485">
    <property type="entry name" value="Proline_metab_enzyme"/>
</dbReference>
<evidence type="ECO:0000256" key="1">
    <source>
        <dbReference type="ARBA" id="ARBA00004786"/>
    </source>
</evidence>
<keyword evidence="5" id="KW-0238">DNA-binding</keyword>
<keyword evidence="5" id="KW-0642">Proline metabolism</keyword>
<dbReference type="EMBL" id="WEKV01000002">
    <property type="protein sequence ID" value="KAB7787703.1"/>
    <property type="molecule type" value="Genomic_DNA"/>
</dbReference>
<comment type="pathway">
    <text evidence="5">Amino-acid degradation; L-proline degradation into L-glutamate; L-glutamate from L-proline: step 1/2.</text>
</comment>
<feature type="active site" evidence="6">
    <location>
        <position position="815"/>
    </location>
</feature>
<evidence type="ECO:0000256" key="6">
    <source>
        <dbReference type="PIRSR" id="PIRSR000197-1"/>
    </source>
</evidence>
<dbReference type="Pfam" id="PF14850">
    <property type="entry name" value="Pro_dh-DNA_bdg"/>
    <property type="match status" value="1"/>
</dbReference>
<dbReference type="Pfam" id="PF00171">
    <property type="entry name" value="Aldedh"/>
    <property type="match status" value="1"/>
</dbReference>
<dbReference type="UniPathway" id="UPA00261">
    <property type="reaction ID" value="UER00373"/>
</dbReference>
<dbReference type="NCBIfam" id="NF008869">
    <property type="entry name" value="PRK11904.1"/>
    <property type="match status" value="1"/>
</dbReference>
<evidence type="ECO:0000256" key="4">
    <source>
        <dbReference type="ARBA" id="ARBA00048142"/>
    </source>
</evidence>
<dbReference type="Gene3D" id="3.20.20.220">
    <property type="match status" value="1"/>
</dbReference>
<keyword evidence="5" id="KW-0678">Repressor</keyword>
<proteinExistence type="inferred from homology"/>
<dbReference type="InterPro" id="IPR005933">
    <property type="entry name" value="PutA_C"/>
</dbReference>
<dbReference type="PROSITE" id="PS00070">
    <property type="entry name" value="ALDEHYDE_DEHYDR_CYS"/>
    <property type="match status" value="1"/>
</dbReference>
<organism evidence="10 11">
    <name type="scientific">Methylorubrum populi</name>
    <dbReference type="NCBI Taxonomy" id="223967"/>
    <lineage>
        <taxon>Bacteria</taxon>
        <taxon>Pseudomonadati</taxon>
        <taxon>Pseudomonadota</taxon>
        <taxon>Alphaproteobacteria</taxon>
        <taxon>Hyphomicrobiales</taxon>
        <taxon>Methylobacteriaceae</taxon>
        <taxon>Methylorubrum</taxon>
    </lineage>
</organism>
<comment type="similarity">
    <text evidence="5">In the N-terminal section; belongs to the proline dehydrogenase family.</text>
</comment>
<dbReference type="InterPro" id="IPR029041">
    <property type="entry name" value="FAD-linked_oxidoreductase-like"/>
</dbReference>
<dbReference type="Gene3D" id="3.40.309.10">
    <property type="entry name" value="Aldehyde Dehydrogenase, Chain A, domain 2"/>
    <property type="match status" value="1"/>
</dbReference>
<evidence type="ECO:0000256" key="3">
    <source>
        <dbReference type="ARBA" id="ARBA00023027"/>
    </source>
</evidence>
<dbReference type="PIRSF" id="PIRSF000197">
    <property type="entry name" value="Bifunct_PutA"/>
    <property type="match status" value="1"/>
</dbReference>
<dbReference type="InterPro" id="IPR015590">
    <property type="entry name" value="Aldehyde_DH_dom"/>
</dbReference>
<dbReference type="CDD" id="cd07125">
    <property type="entry name" value="ALDH_PutA-P5CDH"/>
    <property type="match status" value="1"/>
</dbReference>
<reference evidence="10 11" key="1">
    <citation type="submission" date="2019-10" db="EMBL/GenBank/DDBJ databases">
        <title>Draft Genome Sequence of the Caffeine Degrading Methylotroph Methylorubrum populi PINKEL.</title>
        <authorList>
            <person name="Dawson S.C."/>
            <person name="Zhang X."/>
            <person name="Wright M.E."/>
            <person name="Sharma G."/>
            <person name="Langner J.T."/>
            <person name="Ditty J.L."/>
            <person name="Subuyuj G.A."/>
        </authorList>
    </citation>
    <scope>NUCLEOTIDE SEQUENCE [LARGE SCALE GENOMIC DNA]</scope>
    <source>
        <strain evidence="10 11">Pinkel</strain>
    </source>
</reference>
<feature type="domain" description="Proline dehydrogenase" evidence="8">
    <location>
        <begin position="200"/>
        <end position="500"/>
    </location>
</feature>
<evidence type="ECO:0000313" key="11">
    <source>
        <dbReference type="Proteomes" id="UP000469949"/>
    </source>
</evidence>
<feature type="active site" evidence="6">
    <location>
        <position position="849"/>
    </location>
</feature>
<dbReference type="EC" id="1.2.1.88" evidence="5"/>
<keyword evidence="5" id="KW-0274">FAD</keyword>
<dbReference type="PANTHER" id="PTHR42862:SF1">
    <property type="entry name" value="DELTA-1-PYRROLINE-5-CARBOXYLATE DEHYDROGENASE 2, ISOFORM A-RELATED"/>
    <property type="match status" value="1"/>
</dbReference>
<dbReference type="InterPro" id="IPR002872">
    <property type="entry name" value="Proline_DH_dom"/>
</dbReference>
<sequence length="1056" mass="110632">MSPGGTARALRTSRTVLGSRVTATAPMSSPRFQAPYAPDDAALAEALLREAPLPAGAEAAVDRLAADLIDAIRTDAGHGAVEALLREYALTTREGLALMSLAEALLRVPDAATADRLIADKLREGDFAHHAVRSESGLAQAASWALGLGARLVGPEDTPEATLGGMVRRLGRPAVRAAAHRAMRLMGGQFVLAEEIGAALKRAGSGAARRSRYSFDMLGEGARTAEDAESYRQAYARAIARIGREAGNAPLPARPGISIKLSALHPRYSPTQGARVMAELVPVVRDLARAARVHDLNFTLDAEEAERLELSLDVFAAVLADPTLVGWDGFGLAIQAYSKRCLPVIDHVAQLAERHDRRLMVRLVKGAYWDTEVKLAQIQGAPDYPVFTRKAMTDLNYLAAARRLLDHRPRLYPQFATHNALTVASVLGLAGLLDRPATEEAGFEFQRLHGMGEALYERLAERAPGIGQRIYAPVGGHRELLAYLVRRLLENGANASFVARAADPAVPVAQLLARPQTLVETPSQARHPEIPLPRDLFGAERRNAPGLAFGDGAALRRLIGSVAAAAGSADATPLIDGTVQAGHARPVLSPIDGTALGSVTEADEAIAARAMDAAARGFPAWAATTADARAACLERAAEAFLREHPRLLHLLQAEAGKTLDDAVAEWREAIDFLRYYAVQGRRLFAEPQSLPGPAGEANSLRLSGRGVFAAVSPWNFPLAIFTGQVAAALMAGNAVVAKPAPQTPLVADLAVRLLHGAGVPGSALHLVPGGPETGAALIGHAALSGVVFTGSTATAQAINRALAARDGAILPLIAETGGINAMIVDATALPEQVADDVVVSAFRSAGQRCSALRLLLVQEDVADRMIAAVAGAARELTVGDPRDLATDLGPVIDAPAKRRLDAHIVAMARSARTHVSGADPGGLYVAPQIFEIGGVADLRQEVFGPILHVVRYPASGLSGVIEAIRAEGYGLTLGIHSRIEETAERIADALPHGNVYVNRNMIGAVVGSQPFGGTGLSGTGPKAGGPHYLARFATERTLTVNTAAAGGSVGLITLDG</sequence>
<dbReference type="GO" id="GO:0009898">
    <property type="term" value="C:cytoplasmic side of plasma membrane"/>
    <property type="evidence" value="ECO:0007669"/>
    <property type="project" value="TreeGrafter"/>
</dbReference>
<keyword evidence="5" id="KW-0285">Flavoprotein</keyword>